<accession>A0A6L2KTW8</accession>
<dbReference type="InterPro" id="IPR019780">
    <property type="entry name" value="Germin_Mn-BS"/>
</dbReference>
<dbReference type="SUPFAM" id="SSF51182">
    <property type="entry name" value="RmlC-like cupins"/>
    <property type="match status" value="1"/>
</dbReference>
<feature type="binding site" evidence="8">
    <location>
        <position position="210"/>
    </location>
    <ligand>
        <name>oxalate</name>
        <dbReference type="ChEBI" id="CHEBI:30623"/>
    </ligand>
</feature>
<reference evidence="12" key="1">
    <citation type="journal article" date="2019" name="Sci. Rep.">
        <title>Draft genome of Tanacetum cinerariifolium, the natural source of mosquito coil.</title>
        <authorList>
            <person name="Yamashiro T."/>
            <person name="Shiraishi A."/>
            <person name="Satake H."/>
            <person name="Nakayama K."/>
        </authorList>
    </citation>
    <scope>NUCLEOTIDE SEQUENCE</scope>
</reference>
<protein>
    <submittedName>
        <fullName evidence="12">Putative germin-like protein 2-1</fullName>
    </submittedName>
</protein>
<keyword evidence="7 8" id="KW-0464">Manganese</keyword>
<evidence type="ECO:0000256" key="2">
    <source>
        <dbReference type="ARBA" id="ARBA00007456"/>
    </source>
</evidence>
<evidence type="ECO:0000259" key="11">
    <source>
        <dbReference type="SMART" id="SM00835"/>
    </source>
</evidence>
<feature type="binding site" evidence="8">
    <location>
        <position position="215"/>
    </location>
    <ligand>
        <name>oxalate</name>
        <dbReference type="ChEBI" id="CHEBI:30623"/>
    </ligand>
</feature>
<evidence type="ECO:0000256" key="6">
    <source>
        <dbReference type="ARBA" id="ARBA00023157"/>
    </source>
</evidence>
<dbReference type="FunFam" id="2.60.120.10:FF:000333">
    <property type="entry name" value="Germin-like protein subfamily 3 member 1"/>
    <property type="match status" value="1"/>
</dbReference>
<dbReference type="InterPro" id="IPR006045">
    <property type="entry name" value="Cupin_1"/>
</dbReference>
<dbReference type="InterPro" id="IPR011051">
    <property type="entry name" value="RmlC_Cupin_sf"/>
</dbReference>
<feature type="binding site" evidence="9">
    <location>
        <position position="208"/>
    </location>
    <ligand>
        <name>Mn(2+)</name>
        <dbReference type="ChEBI" id="CHEBI:29035"/>
    </ligand>
</feature>
<evidence type="ECO:0000256" key="7">
    <source>
        <dbReference type="ARBA" id="ARBA00023211"/>
    </source>
</evidence>
<feature type="domain" description="Cupin type-1" evidence="11">
    <location>
        <begin position="181"/>
        <end position="310"/>
    </location>
</feature>
<keyword evidence="5 8" id="KW-0479">Metal-binding</keyword>
<dbReference type="SMART" id="SM00835">
    <property type="entry name" value="Cupin_1"/>
    <property type="match status" value="1"/>
</dbReference>
<dbReference type="InterPro" id="IPR014710">
    <property type="entry name" value="RmlC-like_jellyroll"/>
</dbReference>
<feature type="binding site" evidence="9">
    <location>
        <position position="256"/>
    </location>
    <ligand>
        <name>Mn(2+)</name>
        <dbReference type="ChEBI" id="CHEBI:29035"/>
    </ligand>
</feature>
<evidence type="ECO:0000256" key="1">
    <source>
        <dbReference type="ARBA" id="ARBA00004271"/>
    </source>
</evidence>
<name>A0A6L2KTW8_TANCI</name>
<dbReference type="PRINTS" id="PR00325">
    <property type="entry name" value="GERMIN"/>
</dbReference>
<evidence type="ECO:0000313" key="12">
    <source>
        <dbReference type="EMBL" id="GEU52888.1"/>
    </source>
</evidence>
<dbReference type="Pfam" id="PF00190">
    <property type="entry name" value="Cupin_1"/>
    <property type="match status" value="1"/>
</dbReference>
<dbReference type="GO" id="GO:0048046">
    <property type="term" value="C:apoplast"/>
    <property type="evidence" value="ECO:0007669"/>
    <property type="project" value="UniProtKB-SubCell"/>
</dbReference>
<keyword evidence="6 10" id="KW-1015">Disulfide bond</keyword>
<feature type="disulfide bond" evidence="10">
    <location>
        <begin position="168"/>
        <end position="183"/>
    </location>
</feature>
<comment type="similarity">
    <text evidence="2">Belongs to the germin family.</text>
</comment>
<dbReference type="GO" id="GO:0030145">
    <property type="term" value="F:manganese ion binding"/>
    <property type="evidence" value="ECO:0007669"/>
    <property type="project" value="InterPro"/>
</dbReference>
<dbReference type="InterPro" id="IPR001929">
    <property type="entry name" value="Germin"/>
</dbReference>
<evidence type="ECO:0000256" key="10">
    <source>
        <dbReference type="PIRSR" id="PIRSR601929-3"/>
    </source>
</evidence>
<feature type="binding site" evidence="9">
    <location>
        <position position="210"/>
    </location>
    <ligand>
        <name>Mn(2+)</name>
        <dbReference type="ChEBI" id="CHEBI:29035"/>
    </ligand>
</feature>
<feature type="binding site" evidence="8">
    <location>
        <position position="205"/>
    </location>
    <ligand>
        <name>oxalate</name>
        <dbReference type="ChEBI" id="CHEBI:30623"/>
    </ligand>
</feature>
<keyword evidence="4" id="KW-0964">Secreted</keyword>
<gene>
    <name evidence="12" type="ORF">Tci_024866</name>
</gene>
<evidence type="ECO:0000256" key="3">
    <source>
        <dbReference type="ARBA" id="ARBA00022523"/>
    </source>
</evidence>
<feature type="binding site" evidence="9">
    <location>
        <position position="215"/>
    </location>
    <ligand>
        <name>Mn(2+)</name>
        <dbReference type="ChEBI" id="CHEBI:29035"/>
    </ligand>
</feature>
<keyword evidence="3" id="KW-0052">Apoplast</keyword>
<proteinExistence type="inferred from homology"/>
<comment type="subcellular location">
    <subcellularLocation>
        <location evidence="1">Secreted</location>
        <location evidence="1">Extracellular space</location>
        <location evidence="1">Apoplast</location>
    </subcellularLocation>
</comment>
<dbReference type="EMBL" id="BKCJ010003087">
    <property type="protein sequence ID" value="GEU52888.1"/>
    <property type="molecule type" value="Genomic_DNA"/>
</dbReference>
<evidence type="ECO:0000256" key="8">
    <source>
        <dbReference type="PIRSR" id="PIRSR601929-1"/>
    </source>
</evidence>
<organism evidence="12">
    <name type="scientific">Tanacetum cinerariifolium</name>
    <name type="common">Dalmatian daisy</name>
    <name type="synonym">Chrysanthemum cinerariifolium</name>
    <dbReference type="NCBI Taxonomy" id="118510"/>
    <lineage>
        <taxon>Eukaryota</taxon>
        <taxon>Viridiplantae</taxon>
        <taxon>Streptophyta</taxon>
        <taxon>Embryophyta</taxon>
        <taxon>Tracheophyta</taxon>
        <taxon>Spermatophyta</taxon>
        <taxon>Magnoliopsida</taxon>
        <taxon>eudicotyledons</taxon>
        <taxon>Gunneridae</taxon>
        <taxon>Pentapetalae</taxon>
        <taxon>asterids</taxon>
        <taxon>campanulids</taxon>
        <taxon>Asterales</taxon>
        <taxon>Asteraceae</taxon>
        <taxon>Asteroideae</taxon>
        <taxon>Anthemideae</taxon>
        <taxon>Anthemidinae</taxon>
        <taxon>Tanacetum</taxon>
    </lineage>
</organism>
<dbReference type="PANTHER" id="PTHR31238">
    <property type="entry name" value="GERMIN-LIKE PROTEIN SUBFAMILY 3 MEMBER 3"/>
    <property type="match status" value="1"/>
</dbReference>
<evidence type="ECO:0000256" key="5">
    <source>
        <dbReference type="ARBA" id="ARBA00022723"/>
    </source>
</evidence>
<sequence length="316" mass="35321">MRIFRTKEDEVSKISTSIFASNFSDSFSSKDLFHACHTFNRIASKWGKLMEVDDYDDTNFHSKILCILTKKGNPSEDPFEIYPLLNKDKNIREHKINEEETSLKYHPGFTPVGNLNEGHLDRGCAKRNATYGWLFIKFHGGSREVGLLLATCSLFGLAFDPSPLQDFCVADRNSKVLENGFACKDPKMVKADDFLFKDYAPCGLNAPHYHPRATEVLTVIKGSLQVGFITTNPDNKFFTKRLKKGDVFIFPKALIHFQQNVGNGYALALSSLNSQNPGVVTIANAVFGSNPGISDDTLAKAFQVDKKVICEIQSNF</sequence>
<dbReference type="Gene3D" id="2.60.120.10">
    <property type="entry name" value="Jelly Rolls"/>
    <property type="match status" value="2"/>
</dbReference>
<evidence type="ECO:0000256" key="4">
    <source>
        <dbReference type="ARBA" id="ARBA00022525"/>
    </source>
</evidence>
<dbReference type="PROSITE" id="PS00725">
    <property type="entry name" value="GERMIN"/>
    <property type="match status" value="1"/>
</dbReference>
<evidence type="ECO:0000256" key="9">
    <source>
        <dbReference type="PIRSR" id="PIRSR601929-2"/>
    </source>
</evidence>
<dbReference type="AlphaFoldDB" id="A0A6L2KTW8"/>
<comment type="caution">
    <text evidence="12">The sequence shown here is derived from an EMBL/GenBank/DDBJ whole genome shotgun (WGS) entry which is preliminary data.</text>
</comment>
<dbReference type="CDD" id="cd02241">
    <property type="entry name" value="cupin_OxOx"/>
    <property type="match status" value="1"/>
</dbReference>